<feature type="transmembrane region" description="Helical" evidence="6">
    <location>
        <begin position="39"/>
        <end position="62"/>
    </location>
</feature>
<dbReference type="Gene3D" id="1.20.1740.10">
    <property type="entry name" value="Amino acid/polyamine transporter I"/>
    <property type="match status" value="1"/>
</dbReference>
<keyword evidence="8" id="KW-1185">Reference proteome</keyword>
<evidence type="ECO:0000256" key="2">
    <source>
        <dbReference type="ARBA" id="ARBA00022448"/>
    </source>
</evidence>
<dbReference type="OrthoDB" id="3257095at2759"/>
<keyword evidence="3 6" id="KW-0812">Transmembrane</keyword>
<protein>
    <recommendedName>
        <fullName evidence="9">Amino acid permease/ SLC12A domain-containing protein</fullName>
    </recommendedName>
</protein>
<feature type="transmembrane region" description="Helical" evidence="6">
    <location>
        <begin position="74"/>
        <end position="98"/>
    </location>
</feature>
<evidence type="ECO:0000313" key="7">
    <source>
        <dbReference type="EMBL" id="KAF2214872.1"/>
    </source>
</evidence>
<keyword evidence="2" id="KW-0813">Transport</keyword>
<evidence type="ECO:0000256" key="5">
    <source>
        <dbReference type="ARBA" id="ARBA00023136"/>
    </source>
</evidence>
<keyword evidence="5 6" id="KW-0472">Membrane</keyword>
<organism evidence="7 8">
    <name type="scientific">Cercospora zeae-maydis SCOH1-5</name>
    <dbReference type="NCBI Taxonomy" id="717836"/>
    <lineage>
        <taxon>Eukaryota</taxon>
        <taxon>Fungi</taxon>
        <taxon>Dikarya</taxon>
        <taxon>Ascomycota</taxon>
        <taxon>Pezizomycotina</taxon>
        <taxon>Dothideomycetes</taxon>
        <taxon>Dothideomycetidae</taxon>
        <taxon>Mycosphaerellales</taxon>
        <taxon>Mycosphaerellaceae</taxon>
        <taxon>Cercospora</taxon>
    </lineage>
</organism>
<keyword evidence="4 6" id="KW-1133">Transmembrane helix</keyword>
<feature type="transmembrane region" description="Helical" evidence="6">
    <location>
        <begin position="273"/>
        <end position="293"/>
    </location>
</feature>
<proteinExistence type="predicted"/>
<evidence type="ECO:0000256" key="1">
    <source>
        <dbReference type="ARBA" id="ARBA00004141"/>
    </source>
</evidence>
<evidence type="ECO:0008006" key="9">
    <source>
        <dbReference type="Google" id="ProtNLM"/>
    </source>
</evidence>
<dbReference type="Proteomes" id="UP000799539">
    <property type="component" value="Unassembled WGS sequence"/>
</dbReference>
<evidence type="ECO:0000256" key="4">
    <source>
        <dbReference type="ARBA" id="ARBA00022989"/>
    </source>
</evidence>
<dbReference type="GO" id="GO:0016020">
    <property type="term" value="C:membrane"/>
    <property type="evidence" value="ECO:0007669"/>
    <property type="project" value="UniProtKB-SubCell"/>
</dbReference>
<dbReference type="Pfam" id="PF13520">
    <property type="entry name" value="AA_permease_2"/>
    <property type="match status" value="1"/>
</dbReference>
<dbReference type="InterPro" id="IPR002293">
    <property type="entry name" value="AA/rel_permease1"/>
</dbReference>
<dbReference type="PANTHER" id="PTHR45649">
    <property type="entry name" value="AMINO-ACID PERMEASE BAT1"/>
    <property type="match status" value="1"/>
</dbReference>
<comment type="subcellular location">
    <subcellularLocation>
        <location evidence="1">Membrane</location>
        <topology evidence="1">Multi-pass membrane protein</topology>
    </subcellularLocation>
</comment>
<accession>A0A6A6FN51</accession>
<sequence>MHVANASCSASREPTILQATWENVLLANWFGLYNGGTAGVIWCTIAVWLLMLCMIASLAEMASLAPTAGGQKPLSYVVGWCYCLGWIAGVPSCCVQLAGMVETMILLMDPEADVSRLYQATLLLYCFLVLCIGFNIFCTQQLPLAEGILLFVHVLGFFVFLLVFWIMGDHAPAERVFREFHDGGGWGSTGLSCLVGLSTPIWCFIGPDAGAHMSEELKDASLQLPRAMMWAAVLNGILGVTMLISFCFCIQDIELLVNGESDFPIIEMLFNAASSRAATCVLGAMLVVCLFFSTVTTTASDSRQVWAFSRDQVFPFSKWIRFVSPGVDIPTNAILCVGLVCAVILRGEELLPARWSLGSNGGVINDISLTFLAVAFVFSFFPTDVIHGNTQWAESFNWAIVIFGATCLLALTYDTLGGRHRYISPASWVKQE</sequence>
<feature type="transmembrane region" description="Helical" evidence="6">
    <location>
        <begin position="118"/>
        <end position="137"/>
    </location>
</feature>
<feature type="transmembrane region" description="Helical" evidence="6">
    <location>
        <begin position="395"/>
        <end position="413"/>
    </location>
</feature>
<name>A0A6A6FN51_9PEZI</name>
<evidence type="ECO:0000256" key="6">
    <source>
        <dbReference type="SAM" id="Phobius"/>
    </source>
</evidence>
<dbReference type="EMBL" id="ML992667">
    <property type="protein sequence ID" value="KAF2214872.1"/>
    <property type="molecule type" value="Genomic_DNA"/>
</dbReference>
<dbReference type="PANTHER" id="PTHR45649:SF14">
    <property type="entry name" value="GABA PERMEASE"/>
    <property type="match status" value="1"/>
</dbReference>
<dbReference type="GO" id="GO:0022857">
    <property type="term" value="F:transmembrane transporter activity"/>
    <property type="evidence" value="ECO:0007669"/>
    <property type="project" value="InterPro"/>
</dbReference>
<feature type="transmembrane region" description="Helical" evidence="6">
    <location>
        <begin position="227"/>
        <end position="253"/>
    </location>
</feature>
<feature type="transmembrane region" description="Helical" evidence="6">
    <location>
        <begin position="144"/>
        <end position="166"/>
    </location>
</feature>
<reference evidence="7" key="1">
    <citation type="journal article" date="2020" name="Stud. Mycol.">
        <title>101 Dothideomycetes genomes: a test case for predicting lifestyles and emergence of pathogens.</title>
        <authorList>
            <person name="Haridas S."/>
            <person name="Albert R."/>
            <person name="Binder M."/>
            <person name="Bloem J."/>
            <person name="Labutti K."/>
            <person name="Salamov A."/>
            <person name="Andreopoulos B."/>
            <person name="Baker S."/>
            <person name="Barry K."/>
            <person name="Bills G."/>
            <person name="Bluhm B."/>
            <person name="Cannon C."/>
            <person name="Castanera R."/>
            <person name="Culley D."/>
            <person name="Daum C."/>
            <person name="Ezra D."/>
            <person name="Gonzalez J."/>
            <person name="Henrissat B."/>
            <person name="Kuo A."/>
            <person name="Liang C."/>
            <person name="Lipzen A."/>
            <person name="Lutzoni F."/>
            <person name="Magnuson J."/>
            <person name="Mondo S."/>
            <person name="Nolan M."/>
            <person name="Ohm R."/>
            <person name="Pangilinan J."/>
            <person name="Park H.-J."/>
            <person name="Ramirez L."/>
            <person name="Alfaro M."/>
            <person name="Sun H."/>
            <person name="Tritt A."/>
            <person name="Yoshinaga Y."/>
            <person name="Zwiers L.-H."/>
            <person name="Turgeon B."/>
            <person name="Goodwin S."/>
            <person name="Spatafora J."/>
            <person name="Crous P."/>
            <person name="Grigoriev I."/>
        </authorList>
    </citation>
    <scope>NUCLEOTIDE SEQUENCE</scope>
    <source>
        <strain evidence="7">SCOH1-5</strain>
    </source>
</reference>
<gene>
    <name evidence="7" type="ORF">CERZMDRAFT_110431</name>
</gene>
<evidence type="ECO:0000313" key="8">
    <source>
        <dbReference type="Proteomes" id="UP000799539"/>
    </source>
</evidence>
<evidence type="ECO:0000256" key="3">
    <source>
        <dbReference type="ARBA" id="ARBA00022692"/>
    </source>
</evidence>
<feature type="transmembrane region" description="Helical" evidence="6">
    <location>
        <begin position="363"/>
        <end position="383"/>
    </location>
</feature>
<dbReference type="AlphaFoldDB" id="A0A6A6FN51"/>
<dbReference type="PIRSF" id="PIRSF006060">
    <property type="entry name" value="AA_transporter"/>
    <property type="match status" value="1"/>
</dbReference>